<dbReference type="STRING" id="471704.A0A151JR59"/>
<keyword evidence="2" id="KW-0812">Transmembrane</keyword>
<dbReference type="PANTHER" id="PTHR46984">
    <property type="entry name" value="LEUCINE-RICH REPEAT-CONTAINING PROTEIN 71"/>
    <property type="match status" value="1"/>
</dbReference>
<accession>A0A151JR59</accession>
<dbReference type="Gene3D" id="3.80.10.10">
    <property type="entry name" value="Ribonuclease Inhibitor"/>
    <property type="match status" value="1"/>
</dbReference>
<keyword evidence="2" id="KW-0472">Membrane</keyword>
<organism evidence="3 4">
    <name type="scientific">Trachymyrmex cornetzi</name>
    <dbReference type="NCBI Taxonomy" id="471704"/>
    <lineage>
        <taxon>Eukaryota</taxon>
        <taxon>Metazoa</taxon>
        <taxon>Ecdysozoa</taxon>
        <taxon>Arthropoda</taxon>
        <taxon>Hexapoda</taxon>
        <taxon>Insecta</taxon>
        <taxon>Pterygota</taxon>
        <taxon>Neoptera</taxon>
        <taxon>Endopterygota</taxon>
        <taxon>Hymenoptera</taxon>
        <taxon>Apocrita</taxon>
        <taxon>Aculeata</taxon>
        <taxon>Formicoidea</taxon>
        <taxon>Formicidae</taxon>
        <taxon>Myrmicinae</taxon>
        <taxon>Trachymyrmex</taxon>
    </lineage>
</organism>
<feature type="region of interest" description="Disordered" evidence="1">
    <location>
        <begin position="1"/>
        <end position="21"/>
    </location>
</feature>
<feature type="transmembrane region" description="Helical" evidence="2">
    <location>
        <begin position="314"/>
        <end position="333"/>
    </location>
</feature>
<keyword evidence="4" id="KW-1185">Reference proteome</keyword>
<dbReference type="InterPro" id="IPR032675">
    <property type="entry name" value="LRR_dom_sf"/>
</dbReference>
<dbReference type="InterPro" id="IPR053040">
    <property type="entry name" value="LRR-containing_protein_71"/>
</dbReference>
<keyword evidence="2" id="KW-1133">Transmembrane helix</keyword>
<dbReference type="SMART" id="SM00368">
    <property type="entry name" value="LRR_RI"/>
    <property type="match status" value="3"/>
</dbReference>
<evidence type="ECO:0000313" key="4">
    <source>
        <dbReference type="Proteomes" id="UP000078492"/>
    </source>
</evidence>
<dbReference type="Pfam" id="PF13516">
    <property type="entry name" value="LRR_6"/>
    <property type="match status" value="2"/>
</dbReference>
<dbReference type="Proteomes" id="UP000078492">
    <property type="component" value="Unassembled WGS sequence"/>
</dbReference>
<sequence length="370" mass="42950">MSSRKSKHAASIKDRESSINNYSRRSSQENFITEFLTHCKEYDIESLPSFVCSDFEIHEVSICILDALNTTLQKYNTITVLKLPSCQINAYGILQITQMLTEFECLNDLNLDDNPNPQENYYLLCAPAKNLRYLSLRMCKLSDNGIQKIANELKYRDPPNDPKLIALNVADNNITDIGAEYIAEMLRTNRFWTVEILKKGSNGEKMEHGNTKIYFKILDNDIEKDEDWITFQELLCRRRQKDQTIRDVDFKDLKDSIVSVESEILRDKISVRSYWMKILSYLNAQYTIPSVSRVSEHELRTTTRLHCHFRSLHFAKMLLHIATVAVLVNIAIIELDSFYSLPPKKNSDMDFLSDEVTSRIDVTITKYDIL</sequence>
<dbReference type="AlphaFoldDB" id="A0A151JR59"/>
<protein>
    <submittedName>
        <fullName evidence="3">Leucine-rich repeat-containing protein C10orf92 like protein</fullName>
    </submittedName>
</protein>
<name>A0A151JR59_9HYME</name>
<dbReference type="SUPFAM" id="SSF52047">
    <property type="entry name" value="RNI-like"/>
    <property type="match status" value="1"/>
</dbReference>
<evidence type="ECO:0000256" key="2">
    <source>
        <dbReference type="SAM" id="Phobius"/>
    </source>
</evidence>
<evidence type="ECO:0000256" key="1">
    <source>
        <dbReference type="SAM" id="MobiDB-lite"/>
    </source>
</evidence>
<gene>
    <name evidence="3" type="ORF">ALC57_00714</name>
</gene>
<dbReference type="PANTHER" id="PTHR46984:SF1">
    <property type="entry name" value="LEUCINE-RICH REPEAT-CONTAINING PROTEIN 71"/>
    <property type="match status" value="1"/>
</dbReference>
<feature type="compositionally biased region" description="Basic residues" evidence="1">
    <location>
        <begin position="1"/>
        <end position="10"/>
    </location>
</feature>
<dbReference type="InterPro" id="IPR001611">
    <property type="entry name" value="Leu-rich_rpt"/>
</dbReference>
<dbReference type="EMBL" id="KQ978615">
    <property type="protein sequence ID" value="KYN29832.1"/>
    <property type="molecule type" value="Genomic_DNA"/>
</dbReference>
<reference evidence="3 4" key="1">
    <citation type="submission" date="2015-09" db="EMBL/GenBank/DDBJ databases">
        <title>Trachymyrmex cornetzi WGS genome.</title>
        <authorList>
            <person name="Nygaard S."/>
            <person name="Hu H."/>
            <person name="Boomsma J."/>
            <person name="Zhang G."/>
        </authorList>
    </citation>
    <scope>NUCLEOTIDE SEQUENCE [LARGE SCALE GENOMIC DNA]</scope>
    <source>
        <strain evidence="3">Tcor2-1</strain>
        <tissue evidence="3">Whole body</tissue>
    </source>
</reference>
<proteinExistence type="predicted"/>
<evidence type="ECO:0000313" key="3">
    <source>
        <dbReference type="EMBL" id="KYN29832.1"/>
    </source>
</evidence>